<feature type="compositionally biased region" description="Basic residues" evidence="1">
    <location>
        <begin position="653"/>
        <end position="674"/>
    </location>
</feature>
<reference evidence="2 3" key="1">
    <citation type="journal article" date="2017" name="Gigascience">
        <title>Draft genome of the honey bee ectoparasitic mite, Tropilaelaps mercedesae, is shaped by the parasitic life history.</title>
        <authorList>
            <person name="Dong X."/>
            <person name="Armstrong S.D."/>
            <person name="Xia D."/>
            <person name="Makepeace B.L."/>
            <person name="Darby A.C."/>
            <person name="Kadowaki T."/>
        </authorList>
    </citation>
    <scope>NUCLEOTIDE SEQUENCE [LARGE SCALE GENOMIC DNA]</scope>
    <source>
        <strain evidence="2">Wuxi-XJTLU</strain>
    </source>
</reference>
<feature type="region of interest" description="Disordered" evidence="1">
    <location>
        <begin position="338"/>
        <end position="359"/>
    </location>
</feature>
<gene>
    <name evidence="2" type="ORF">BIW11_03051</name>
</gene>
<organism evidence="2 3">
    <name type="scientific">Tropilaelaps mercedesae</name>
    <dbReference type="NCBI Taxonomy" id="418985"/>
    <lineage>
        <taxon>Eukaryota</taxon>
        <taxon>Metazoa</taxon>
        <taxon>Ecdysozoa</taxon>
        <taxon>Arthropoda</taxon>
        <taxon>Chelicerata</taxon>
        <taxon>Arachnida</taxon>
        <taxon>Acari</taxon>
        <taxon>Parasitiformes</taxon>
        <taxon>Mesostigmata</taxon>
        <taxon>Gamasina</taxon>
        <taxon>Dermanyssoidea</taxon>
        <taxon>Laelapidae</taxon>
        <taxon>Tropilaelaps</taxon>
    </lineage>
</organism>
<proteinExistence type="predicted"/>
<feature type="compositionally biased region" description="Polar residues" evidence="1">
    <location>
        <begin position="180"/>
        <end position="195"/>
    </location>
</feature>
<name>A0A1V9XST0_9ACAR</name>
<dbReference type="EMBL" id="MNPL01004680">
    <property type="protein sequence ID" value="OQR76556.1"/>
    <property type="molecule type" value="Genomic_DNA"/>
</dbReference>
<feature type="region of interest" description="Disordered" evidence="1">
    <location>
        <begin position="31"/>
        <end position="55"/>
    </location>
</feature>
<keyword evidence="3" id="KW-1185">Reference proteome</keyword>
<feature type="compositionally biased region" description="Low complexity" evidence="1">
    <location>
        <begin position="140"/>
        <end position="152"/>
    </location>
</feature>
<feature type="region of interest" description="Disordered" evidence="1">
    <location>
        <begin position="279"/>
        <end position="320"/>
    </location>
</feature>
<dbReference type="InParanoid" id="A0A1V9XST0"/>
<feature type="region of interest" description="Disordered" evidence="1">
    <location>
        <begin position="94"/>
        <end position="116"/>
    </location>
</feature>
<feature type="region of interest" description="Disordered" evidence="1">
    <location>
        <begin position="242"/>
        <end position="263"/>
    </location>
</feature>
<evidence type="ECO:0000313" key="2">
    <source>
        <dbReference type="EMBL" id="OQR76556.1"/>
    </source>
</evidence>
<evidence type="ECO:0000256" key="1">
    <source>
        <dbReference type="SAM" id="MobiDB-lite"/>
    </source>
</evidence>
<dbReference type="AlphaFoldDB" id="A0A1V9XST0"/>
<comment type="caution">
    <text evidence="2">The sequence shown here is derived from an EMBL/GenBank/DDBJ whole genome shotgun (WGS) entry which is preliminary data.</text>
</comment>
<feature type="compositionally biased region" description="Basic and acidic residues" evidence="1">
    <location>
        <begin position="345"/>
        <end position="359"/>
    </location>
</feature>
<sequence length="764" mass="82630">MSCLPAVSVAELGAEAKMNCAETAGSISTQESLSPAMAESSAQCAASPSSHSSNGAGTFTTYTIPAHSEKGIVSTPRSKVERVAVTPVPAVSKPVTNPIKSNDVMPPTSKSLPPSGRIVSANVVDETLRTTRGRPLLRATSNTSGRAVPAGRSVGGGPRGGQMKTIVALSRNRKERSENPKVSSQANGQQATSATPGAPGPKRRRMASFQHAFLMCGAKAEPVTPQQSKVTLLQCSSLASSRLRPLSNGSGSPPTILGRPGGPSIVRVSSVGAKRVAPPPVRGYLPARRPPYKQSVPRLTPAERDKLLTSQPSTPLTKRALGTSVRGGLRSRLADVRPSITSSSKIKEEFPSTSNDKSDKLTEMPEVIARMMQIHAPVRDDVKLPVSRPSFLNLQMRRDFATISSNGDVEGSAGQSTPTLLPTSYTVSVEKTVIGKDGSDDKAGQVKVRVPPLPPALKCGVFVVKHQEKTGVKLQPVPSLRGDAVAWLDPRGPFQKPDGSRGTGPYLMYARSEDKDTNRRRFACAHHGCRVTLTADMDTMLVLRRCGTFHRHENSEADLNKRRLREKLRKRLRLYDGTRTPAEVLREFPELYGQESEERQREMKKAAINIRRSPVDGEKIPRWGKQVSEKCLESVIGLIPEVPQAVPVDGGKLRKPRKKRKRFAKGPGRGRGRRVLTGSDAVHEEDEEIEVEDEFLPESPELTRGLVESEDVRPIIDTGNSVAATCISLYANYVVVGYSEFVKSLIAAENAHRRFGHGPISFVT</sequence>
<feature type="region of interest" description="Disordered" evidence="1">
    <location>
        <begin position="140"/>
        <end position="204"/>
    </location>
</feature>
<evidence type="ECO:0000313" key="3">
    <source>
        <dbReference type="Proteomes" id="UP000192247"/>
    </source>
</evidence>
<accession>A0A1V9XST0</accession>
<protein>
    <submittedName>
        <fullName evidence="2">Uncharacterized protein</fullName>
    </submittedName>
</protein>
<feature type="compositionally biased region" description="Polar residues" evidence="1">
    <location>
        <begin position="40"/>
        <end position="55"/>
    </location>
</feature>
<feature type="region of interest" description="Disordered" evidence="1">
    <location>
        <begin position="648"/>
        <end position="678"/>
    </location>
</feature>
<dbReference type="Proteomes" id="UP000192247">
    <property type="component" value="Unassembled WGS sequence"/>
</dbReference>